<dbReference type="PANTHER" id="PTHR11785:SF512">
    <property type="entry name" value="SOBREMESA, ISOFORM B"/>
    <property type="match status" value="1"/>
</dbReference>
<feature type="transmembrane region" description="Helical" evidence="5">
    <location>
        <begin position="46"/>
        <end position="70"/>
    </location>
</feature>
<dbReference type="GO" id="GO:0016020">
    <property type="term" value="C:membrane"/>
    <property type="evidence" value="ECO:0007669"/>
    <property type="project" value="UniProtKB-SubCell"/>
</dbReference>
<organism evidence="6 7">
    <name type="scientific">Crateriforma conspicua</name>
    <dbReference type="NCBI Taxonomy" id="2527996"/>
    <lineage>
        <taxon>Bacteria</taxon>
        <taxon>Pseudomonadati</taxon>
        <taxon>Planctomycetota</taxon>
        <taxon>Planctomycetia</taxon>
        <taxon>Planctomycetales</taxon>
        <taxon>Planctomycetaceae</taxon>
        <taxon>Crateriforma</taxon>
    </lineage>
</organism>
<comment type="caution">
    <text evidence="6">The sequence shown here is derived from an EMBL/GenBank/DDBJ whole genome shotgun (WGS) entry which is preliminary data.</text>
</comment>
<dbReference type="InterPro" id="IPR002293">
    <property type="entry name" value="AA/rel_permease1"/>
</dbReference>
<feature type="transmembrane region" description="Helical" evidence="5">
    <location>
        <begin position="324"/>
        <end position="343"/>
    </location>
</feature>
<feature type="transmembrane region" description="Helical" evidence="5">
    <location>
        <begin position="12"/>
        <end position="34"/>
    </location>
</feature>
<evidence type="ECO:0000313" key="7">
    <source>
        <dbReference type="Proteomes" id="UP000317238"/>
    </source>
</evidence>
<dbReference type="PIRSF" id="PIRSF006060">
    <property type="entry name" value="AA_transporter"/>
    <property type="match status" value="1"/>
</dbReference>
<evidence type="ECO:0000256" key="2">
    <source>
        <dbReference type="ARBA" id="ARBA00022692"/>
    </source>
</evidence>
<keyword evidence="3 5" id="KW-1133">Transmembrane helix</keyword>
<feature type="transmembrane region" description="Helical" evidence="5">
    <location>
        <begin position="282"/>
        <end position="303"/>
    </location>
</feature>
<name>A0A5C5YGI1_9PLAN</name>
<dbReference type="PANTHER" id="PTHR11785">
    <property type="entry name" value="AMINO ACID TRANSPORTER"/>
    <property type="match status" value="1"/>
</dbReference>
<evidence type="ECO:0000256" key="1">
    <source>
        <dbReference type="ARBA" id="ARBA00004141"/>
    </source>
</evidence>
<feature type="transmembrane region" description="Helical" evidence="5">
    <location>
        <begin position="91"/>
        <end position="115"/>
    </location>
</feature>
<dbReference type="AlphaFoldDB" id="A0A5C5YGI1"/>
<dbReference type="Proteomes" id="UP000317238">
    <property type="component" value="Unassembled WGS sequence"/>
</dbReference>
<reference evidence="6 7" key="1">
    <citation type="submission" date="2019-02" db="EMBL/GenBank/DDBJ databases">
        <title>Deep-cultivation of Planctomycetes and their phenomic and genomic characterization uncovers novel biology.</title>
        <authorList>
            <person name="Wiegand S."/>
            <person name="Jogler M."/>
            <person name="Boedeker C."/>
            <person name="Pinto D."/>
            <person name="Vollmers J."/>
            <person name="Rivas-Marin E."/>
            <person name="Kohn T."/>
            <person name="Peeters S.H."/>
            <person name="Heuer A."/>
            <person name="Rast P."/>
            <person name="Oberbeckmann S."/>
            <person name="Bunk B."/>
            <person name="Jeske O."/>
            <person name="Meyerdierks A."/>
            <person name="Storesund J.E."/>
            <person name="Kallscheuer N."/>
            <person name="Luecker S."/>
            <person name="Lage O.M."/>
            <person name="Pohl T."/>
            <person name="Merkel B.J."/>
            <person name="Hornburger P."/>
            <person name="Mueller R.-W."/>
            <person name="Bruemmer F."/>
            <person name="Labrenz M."/>
            <person name="Spormann A.M."/>
            <person name="Op Den Camp H."/>
            <person name="Overmann J."/>
            <person name="Amann R."/>
            <person name="Jetten M.S.M."/>
            <person name="Mascher T."/>
            <person name="Medema M.H."/>
            <person name="Devos D.P."/>
            <person name="Kaster A.-K."/>
            <person name="Ovreas L."/>
            <person name="Rohde M."/>
            <person name="Galperin M.Y."/>
            <person name="Jogler C."/>
        </authorList>
    </citation>
    <scope>NUCLEOTIDE SEQUENCE [LARGE SCALE GENOMIC DNA]</scope>
    <source>
        <strain evidence="6 7">Pan14r</strain>
    </source>
</reference>
<feature type="transmembrane region" description="Helical" evidence="5">
    <location>
        <begin position="159"/>
        <end position="182"/>
    </location>
</feature>
<dbReference type="Pfam" id="PF13520">
    <property type="entry name" value="AA_permease_2"/>
    <property type="match status" value="1"/>
</dbReference>
<evidence type="ECO:0000256" key="4">
    <source>
        <dbReference type="ARBA" id="ARBA00023136"/>
    </source>
</evidence>
<protein>
    <submittedName>
        <fullName evidence="6">Serine/threonine exchanger SteT</fullName>
    </submittedName>
</protein>
<dbReference type="EMBL" id="SJPL01000001">
    <property type="protein sequence ID" value="TWT72332.1"/>
    <property type="molecule type" value="Genomic_DNA"/>
</dbReference>
<comment type="subcellular location">
    <subcellularLocation>
        <location evidence="1">Membrane</location>
        <topology evidence="1">Multi-pass membrane protein</topology>
    </subcellularLocation>
</comment>
<feature type="transmembrane region" description="Helical" evidence="5">
    <location>
        <begin position="202"/>
        <end position="220"/>
    </location>
</feature>
<dbReference type="Gene3D" id="1.20.1740.10">
    <property type="entry name" value="Amino acid/polyamine transporter I"/>
    <property type="match status" value="1"/>
</dbReference>
<evidence type="ECO:0000256" key="3">
    <source>
        <dbReference type="ARBA" id="ARBA00022989"/>
    </source>
</evidence>
<dbReference type="GO" id="GO:0015179">
    <property type="term" value="F:L-amino acid transmembrane transporter activity"/>
    <property type="evidence" value="ECO:0007669"/>
    <property type="project" value="TreeGrafter"/>
</dbReference>
<feature type="transmembrane region" description="Helical" evidence="5">
    <location>
        <begin position="127"/>
        <end position="147"/>
    </location>
</feature>
<dbReference type="InterPro" id="IPR050598">
    <property type="entry name" value="AminoAcid_Transporter"/>
</dbReference>
<dbReference type="OrthoDB" id="9809628at2"/>
<feature type="transmembrane region" description="Helical" evidence="5">
    <location>
        <begin position="349"/>
        <end position="369"/>
    </location>
</feature>
<evidence type="ECO:0000313" key="6">
    <source>
        <dbReference type="EMBL" id="TWT72332.1"/>
    </source>
</evidence>
<keyword evidence="4 5" id="KW-0472">Membrane</keyword>
<dbReference type="RefSeq" id="WP_146440280.1">
    <property type="nucleotide sequence ID" value="NZ_SJPL01000001.1"/>
</dbReference>
<sequence length="446" mass="46827">MTQKPPTSQGRRCLDLTSAVAIVAASMIGAGVYTTSGFSIATADSAWTVVVLWIIGGFAAVCGAIGYAALSRRFTESGGEYLFLSKTLHPVAGVVAGWVSVLAGFTGPIALAALALDVYLVDAETSALPAGSFAALAIVAAAVLHSISVHPSARVQDVVVALKLAVLLGLVCFAATVGPSNWLGLQAADTPPFSWGETATSLLYISFSYAGFNAAIYIAGEVKDPQRNVPMAMVVGTVVVAVLYIALNAAFVLIPSRESIAGQPDVATIAARAIGGTTLETLVRWVIVVSLATSISALVMTGPRVYAKMADDGFLPRFFSFQHRVPLGAIWIQAVASIIVVFWTDLQFLLGYLSFTLMFCSALTVAMVWKQRDLDLWGSQWLPKIASAMFVLFSVMTMVVSARVNMGGTIAAFVTLAIGVGVYLLRSKSNAPDSGAKLGLERKSEE</sequence>
<accession>A0A5C5YGI1</accession>
<keyword evidence="2 5" id="KW-0812">Transmembrane</keyword>
<proteinExistence type="predicted"/>
<feature type="transmembrane region" description="Helical" evidence="5">
    <location>
        <begin position="381"/>
        <end position="400"/>
    </location>
</feature>
<evidence type="ECO:0000256" key="5">
    <source>
        <dbReference type="SAM" id="Phobius"/>
    </source>
</evidence>
<feature type="transmembrane region" description="Helical" evidence="5">
    <location>
        <begin position="406"/>
        <end position="425"/>
    </location>
</feature>
<gene>
    <name evidence="6" type="primary">steT</name>
    <name evidence="6" type="ORF">Pan14r_46520</name>
</gene>
<feature type="transmembrane region" description="Helical" evidence="5">
    <location>
        <begin position="232"/>
        <end position="254"/>
    </location>
</feature>
<keyword evidence="7" id="KW-1185">Reference proteome</keyword>